<comment type="subcellular location">
    <subcellularLocation>
        <location evidence="1">Membrane</location>
        <topology evidence="1">Multi-pass membrane protein</topology>
    </subcellularLocation>
</comment>
<feature type="transmembrane region" description="Helical" evidence="7">
    <location>
        <begin position="56"/>
        <end position="80"/>
    </location>
</feature>
<evidence type="ECO:0000256" key="6">
    <source>
        <dbReference type="ARBA" id="ARBA00023136"/>
    </source>
</evidence>
<evidence type="ECO:0000313" key="9">
    <source>
        <dbReference type="EMBL" id="KFG88967.1"/>
    </source>
</evidence>
<dbReference type="RefSeq" id="WP_037468210.1">
    <property type="nucleotide sequence ID" value="NZ_BCZD01000011.1"/>
</dbReference>
<keyword evidence="2" id="KW-0813">Transport</keyword>
<dbReference type="eggNOG" id="COG0471">
    <property type="taxonomic scope" value="Bacteria"/>
</dbReference>
<accession>A0A086P6E9</accession>
<dbReference type="EMBL" id="JFZA02000045">
    <property type="protein sequence ID" value="KFG88967.1"/>
    <property type="molecule type" value="Genomic_DNA"/>
</dbReference>
<evidence type="ECO:0000256" key="1">
    <source>
        <dbReference type="ARBA" id="ARBA00004141"/>
    </source>
</evidence>
<feature type="transmembrane region" description="Helical" evidence="7">
    <location>
        <begin position="92"/>
        <end position="116"/>
    </location>
</feature>
<gene>
    <name evidence="9" type="ORF">BV98_003367</name>
</gene>
<dbReference type="InterPro" id="IPR004680">
    <property type="entry name" value="Cit_transptr-like_dom"/>
</dbReference>
<protein>
    <submittedName>
        <fullName evidence="9">Carboxylate transporter</fullName>
    </submittedName>
</protein>
<feature type="transmembrane region" description="Helical" evidence="7">
    <location>
        <begin position="417"/>
        <end position="437"/>
    </location>
</feature>
<dbReference type="PANTHER" id="PTHR43652">
    <property type="entry name" value="BASIC AMINO ACID ANTIPORTER YFCC-RELATED"/>
    <property type="match status" value="1"/>
</dbReference>
<feature type="domain" description="Citrate transporter-like" evidence="8">
    <location>
        <begin position="17"/>
        <end position="373"/>
    </location>
</feature>
<reference evidence="9" key="1">
    <citation type="submission" date="2014-08" db="EMBL/GenBank/DDBJ databases">
        <title>Draft genome sequences of Sphingobium herbicidovorans.</title>
        <authorList>
            <person name="Gan H.M."/>
            <person name="Gan H.Y."/>
            <person name="Savka M.A."/>
        </authorList>
    </citation>
    <scope>NUCLEOTIDE SEQUENCE [LARGE SCALE GENOMIC DNA]</scope>
    <source>
        <strain evidence="9">NBRC 16415</strain>
    </source>
</reference>
<keyword evidence="5 7" id="KW-1133">Transmembrane helix</keyword>
<evidence type="ECO:0000259" key="8">
    <source>
        <dbReference type="Pfam" id="PF03600"/>
    </source>
</evidence>
<dbReference type="PANTHER" id="PTHR43652:SF2">
    <property type="entry name" value="BASIC AMINO ACID ANTIPORTER YFCC-RELATED"/>
    <property type="match status" value="1"/>
</dbReference>
<keyword evidence="6 7" id="KW-0472">Membrane</keyword>
<sequence length="439" mass="45635">MTFEQLVTLFVLAGVILALIWDKIRADVVALAGAALLLLTGAVRPSEVQGAFGSPAIIALASLFVIAHAMELSGLLDLLIRKAVGLCRRIGAVGIWLVIVLCGAASGFLNNTPIVVLSAPVVRDVAKSLKLDPKRFLMPLSYVAVLGGSCTLIGTSTNLLVDDMARSSGQAPFSIFEITPVGLVVAAAGGLYLFLFSGRLLAKPLPASLERVEAALPHHVSHVDIAGDMIGDAADFAVQRPLAPTKALLSTAIFIGVILLAAFNVAPIAASAFSGAVLLILLRVIKPDEAYGGLRPEILMLIVGMVVIGIALEQTGLAASATNAMVGKVGLFGPLGALILLYGATLLLTELLSNATVAVLVTPIAVALAESMAVSPRPFLVAVMMAGSAAFATPFGYQTNVLVYQMAGYSYLDFTKVGLPLNLITWVAAVAAIHWFFPF</sequence>
<dbReference type="STRING" id="76947.GCA_002080435_03215"/>
<dbReference type="AlphaFoldDB" id="A0A086P6E9"/>
<evidence type="ECO:0000256" key="4">
    <source>
        <dbReference type="ARBA" id="ARBA00022737"/>
    </source>
</evidence>
<keyword evidence="4" id="KW-0677">Repeat</keyword>
<evidence type="ECO:0000256" key="5">
    <source>
        <dbReference type="ARBA" id="ARBA00022989"/>
    </source>
</evidence>
<dbReference type="PATRIC" id="fig|1219045.3.peg.3424"/>
<name>A0A086P6E9_SPHHM</name>
<feature type="transmembrane region" description="Helical" evidence="7">
    <location>
        <begin position="28"/>
        <end position="44"/>
    </location>
</feature>
<dbReference type="OrthoDB" id="9809303at2"/>
<feature type="transmembrane region" description="Helical" evidence="7">
    <location>
        <begin position="379"/>
        <end position="397"/>
    </location>
</feature>
<evidence type="ECO:0000256" key="2">
    <source>
        <dbReference type="ARBA" id="ARBA00022448"/>
    </source>
</evidence>
<comment type="caution">
    <text evidence="9">The sequence shown here is derived from an EMBL/GenBank/DDBJ whole genome shotgun (WGS) entry which is preliminary data.</text>
</comment>
<evidence type="ECO:0000256" key="3">
    <source>
        <dbReference type="ARBA" id="ARBA00022692"/>
    </source>
</evidence>
<feature type="transmembrane region" description="Helical" evidence="7">
    <location>
        <begin position="252"/>
        <end position="285"/>
    </location>
</feature>
<keyword evidence="3 7" id="KW-0812">Transmembrane</keyword>
<keyword evidence="10" id="KW-1185">Reference proteome</keyword>
<feature type="transmembrane region" description="Helical" evidence="7">
    <location>
        <begin position="173"/>
        <end position="195"/>
    </location>
</feature>
<evidence type="ECO:0000256" key="7">
    <source>
        <dbReference type="SAM" id="Phobius"/>
    </source>
</evidence>
<dbReference type="Pfam" id="PF03600">
    <property type="entry name" value="CitMHS"/>
    <property type="match status" value="1"/>
</dbReference>
<dbReference type="GO" id="GO:0005886">
    <property type="term" value="C:plasma membrane"/>
    <property type="evidence" value="ECO:0007669"/>
    <property type="project" value="TreeGrafter"/>
</dbReference>
<proteinExistence type="predicted"/>
<feature type="transmembrane region" description="Helical" evidence="7">
    <location>
        <begin position="339"/>
        <end position="367"/>
    </location>
</feature>
<feature type="transmembrane region" description="Helical" evidence="7">
    <location>
        <begin position="6"/>
        <end position="21"/>
    </location>
</feature>
<organism evidence="9 10">
    <name type="scientific">Sphingobium herbicidovorans (strain ATCC 700291 / DSM 11019 / CCUG 56400 / KCTC 2939 / LMG 18315 / NBRC 16415 / MH)</name>
    <name type="common">Sphingomonas herbicidovorans</name>
    <dbReference type="NCBI Taxonomy" id="1219045"/>
    <lineage>
        <taxon>Bacteria</taxon>
        <taxon>Pseudomonadati</taxon>
        <taxon>Pseudomonadota</taxon>
        <taxon>Alphaproteobacteria</taxon>
        <taxon>Sphingomonadales</taxon>
        <taxon>Sphingomonadaceae</taxon>
        <taxon>Sphingobium</taxon>
    </lineage>
</organism>
<evidence type="ECO:0000313" key="10">
    <source>
        <dbReference type="Proteomes" id="UP000024284"/>
    </source>
</evidence>
<dbReference type="InterPro" id="IPR051679">
    <property type="entry name" value="DASS-Related_Transporters"/>
</dbReference>
<feature type="transmembrane region" description="Helical" evidence="7">
    <location>
        <begin position="297"/>
        <end position="319"/>
    </location>
</feature>
<dbReference type="Proteomes" id="UP000024284">
    <property type="component" value="Unassembled WGS sequence"/>
</dbReference>
<feature type="transmembrane region" description="Helical" evidence="7">
    <location>
        <begin position="136"/>
        <end position="161"/>
    </location>
</feature>
<dbReference type="GO" id="GO:0055085">
    <property type="term" value="P:transmembrane transport"/>
    <property type="evidence" value="ECO:0007669"/>
    <property type="project" value="InterPro"/>
</dbReference>